<feature type="transmembrane region" description="Helical" evidence="1">
    <location>
        <begin position="94"/>
        <end position="116"/>
    </location>
</feature>
<comment type="caution">
    <text evidence="2">The sequence shown here is derived from an EMBL/GenBank/DDBJ whole genome shotgun (WGS) entry which is preliminary data.</text>
</comment>
<gene>
    <name evidence="2" type="ORF">LB941_07480</name>
</gene>
<feature type="transmembrane region" description="Helical" evidence="1">
    <location>
        <begin position="146"/>
        <end position="163"/>
    </location>
</feature>
<accession>A0A9X2JLN8</accession>
<keyword evidence="3" id="KW-1185">Reference proteome</keyword>
<reference evidence="2 3" key="1">
    <citation type="journal article" date="2023" name="Int. J. Syst. Evol. Microbiol.">
        <title>Ligilactobacillus ubinensis sp. nov., a novel species isolated from the wild ferment of a durian fruit (Durio zibethinus).</title>
        <authorList>
            <person name="Heng Y.C."/>
            <person name="Menon N."/>
            <person name="Chen B."/>
            <person name="Loo B.Z.L."/>
            <person name="Wong G.W.J."/>
            <person name="Lim A.C.H."/>
            <person name="Silvaraju S."/>
            <person name="Kittelmann S."/>
        </authorList>
    </citation>
    <scope>NUCLEOTIDE SEQUENCE [LARGE SCALE GENOMIC DNA]</scope>
    <source>
        <strain evidence="2 3">WILCCON 0076</strain>
    </source>
</reference>
<name>A0A9X2JLN8_9LACO</name>
<sequence>MLSVNKKLPLALRILFIVLMLLVETLNSYALIEFTNKEKTIKAMLKYVSTNGAALWLYILGSAVIASLIIFLVEYAIFYLVLRFINKEKPGNELFMAIIVSTIIAAGIGALAAIIFNYSGSAPFTVLSAFLLVGLYFFYSNKNKRGTIIVGIVSLLIYIIPLFF</sequence>
<evidence type="ECO:0000256" key="1">
    <source>
        <dbReference type="SAM" id="Phobius"/>
    </source>
</evidence>
<dbReference type="AlphaFoldDB" id="A0A9X2JLN8"/>
<dbReference type="RefSeq" id="WP_253360810.1">
    <property type="nucleotide sequence ID" value="NZ_JAIULA010000013.1"/>
</dbReference>
<proteinExistence type="predicted"/>
<organism evidence="2 3">
    <name type="scientific">Ligilactobacillus ubinensis</name>
    <dbReference type="NCBI Taxonomy" id="2876789"/>
    <lineage>
        <taxon>Bacteria</taxon>
        <taxon>Bacillati</taxon>
        <taxon>Bacillota</taxon>
        <taxon>Bacilli</taxon>
        <taxon>Lactobacillales</taxon>
        <taxon>Lactobacillaceae</taxon>
        <taxon>Ligilactobacillus</taxon>
    </lineage>
</organism>
<feature type="transmembrane region" description="Helical" evidence="1">
    <location>
        <begin position="122"/>
        <end position="139"/>
    </location>
</feature>
<keyword evidence="1" id="KW-0472">Membrane</keyword>
<keyword evidence="1" id="KW-0812">Transmembrane</keyword>
<dbReference type="Proteomes" id="UP001139006">
    <property type="component" value="Unassembled WGS sequence"/>
</dbReference>
<protein>
    <submittedName>
        <fullName evidence="2">Uncharacterized protein</fullName>
    </submittedName>
</protein>
<feature type="transmembrane region" description="Helical" evidence="1">
    <location>
        <begin position="55"/>
        <end position="82"/>
    </location>
</feature>
<evidence type="ECO:0000313" key="3">
    <source>
        <dbReference type="Proteomes" id="UP001139006"/>
    </source>
</evidence>
<evidence type="ECO:0000313" key="2">
    <source>
        <dbReference type="EMBL" id="MCP0887173.1"/>
    </source>
</evidence>
<feature type="transmembrane region" description="Helical" evidence="1">
    <location>
        <begin position="12"/>
        <end position="32"/>
    </location>
</feature>
<keyword evidence="1" id="KW-1133">Transmembrane helix</keyword>
<dbReference type="EMBL" id="JAIULA010000013">
    <property type="protein sequence ID" value="MCP0887173.1"/>
    <property type="molecule type" value="Genomic_DNA"/>
</dbReference>